<keyword evidence="5" id="KW-0560">Oxidoreductase</keyword>
<organism evidence="10 11">
    <name type="scientific">Bombyx mandarina</name>
    <name type="common">Wild silk moth</name>
    <name type="synonym">Wild silkworm</name>
    <dbReference type="NCBI Taxonomy" id="7092"/>
    <lineage>
        <taxon>Eukaryota</taxon>
        <taxon>Metazoa</taxon>
        <taxon>Ecdysozoa</taxon>
        <taxon>Arthropoda</taxon>
        <taxon>Hexapoda</taxon>
        <taxon>Insecta</taxon>
        <taxon>Pterygota</taxon>
        <taxon>Neoptera</taxon>
        <taxon>Endopterygota</taxon>
        <taxon>Lepidoptera</taxon>
        <taxon>Glossata</taxon>
        <taxon>Ditrysia</taxon>
        <taxon>Bombycoidea</taxon>
        <taxon>Bombycidae</taxon>
        <taxon>Bombycinae</taxon>
        <taxon>Bombyx</taxon>
    </lineage>
</organism>
<dbReference type="RefSeq" id="XP_028033300.1">
    <property type="nucleotide sequence ID" value="XM_028177499.1"/>
</dbReference>
<name>A0A6J2JUL6_BOMMA</name>
<dbReference type="GO" id="GO:0004497">
    <property type="term" value="F:monooxygenase activity"/>
    <property type="evidence" value="ECO:0007669"/>
    <property type="project" value="UniProtKB-KW"/>
</dbReference>
<feature type="region of interest" description="Disordered" evidence="9">
    <location>
        <begin position="1"/>
        <end position="34"/>
    </location>
</feature>
<sequence length="496" mass="57191">MHRFPSMSSIRSAVRSRNSNRCSMSTKPHKSLRTIDEMPHKKSLPIIGTKFDLFSAGGGKNLHKYIDMRHKQLGPIFYERLTGKTKLVFISDPTHMKSLFLNLEGKYPAHILPEPWVLYEKLYGSKRGLFFMDGEDWLINRRIMNKHLLREDSDVWLRAPIRTAVFHFICNWKLRAQSGNFSPNLESEFYRFSTDVILAVLQGNSALLKPTPEYEMLLLLFSEAVKKIFSTTTKLYALPVEFCQRWNLKVWRNFKQSVDDSISIAQKIVYEMLHTKDAGDGLVKRLKDENMSDELITRIVADFVIAAGDTTAYTSLWILFLLSNNTEILTEMNDNDQYVKNVVKEAMRLYPVAPFLTRILPKQCVLGPYLLEEGTPVIASIYTSGRDEQNFSKADQFLPYRWDRNDQRKKDLVNHVPSATLPFAFGARSCIGKKMAMLQMTELISQIVKNFDLKSMNNSDVDAVTSQVLVPNKDIKFTIRKPKIDQNSQRHIQAEK</sequence>
<comment type="similarity">
    <text evidence="2">Belongs to the cytochrome P450 family.</text>
</comment>
<proteinExistence type="inferred from homology"/>
<keyword evidence="6 8" id="KW-0408">Iron</keyword>
<dbReference type="KEGG" id="bman:114245356"/>
<dbReference type="GO" id="GO:0020037">
    <property type="term" value="F:heme binding"/>
    <property type="evidence" value="ECO:0007669"/>
    <property type="project" value="InterPro"/>
</dbReference>
<keyword evidence="3 8" id="KW-0349">Heme</keyword>
<evidence type="ECO:0000256" key="9">
    <source>
        <dbReference type="SAM" id="MobiDB-lite"/>
    </source>
</evidence>
<dbReference type="PANTHER" id="PTHR24279">
    <property type="entry name" value="CYTOCHROME P450"/>
    <property type="match status" value="1"/>
</dbReference>
<dbReference type="GO" id="GO:0005506">
    <property type="term" value="F:iron ion binding"/>
    <property type="evidence" value="ECO:0007669"/>
    <property type="project" value="InterPro"/>
</dbReference>
<comment type="cofactor">
    <cofactor evidence="1 8">
        <name>heme</name>
        <dbReference type="ChEBI" id="CHEBI:30413"/>
    </cofactor>
</comment>
<evidence type="ECO:0000313" key="10">
    <source>
        <dbReference type="Proteomes" id="UP000504629"/>
    </source>
</evidence>
<dbReference type="CTD" id="44858"/>
<keyword evidence="10" id="KW-1185">Reference proteome</keyword>
<evidence type="ECO:0000313" key="11">
    <source>
        <dbReference type="RefSeq" id="XP_028033300.1"/>
    </source>
</evidence>
<evidence type="ECO:0000256" key="7">
    <source>
        <dbReference type="ARBA" id="ARBA00023033"/>
    </source>
</evidence>
<dbReference type="SUPFAM" id="SSF48264">
    <property type="entry name" value="Cytochrome P450"/>
    <property type="match status" value="1"/>
</dbReference>
<feature type="binding site" description="axial binding residue" evidence="8">
    <location>
        <position position="430"/>
    </location>
    <ligand>
        <name>heme</name>
        <dbReference type="ChEBI" id="CHEBI:30413"/>
    </ligand>
    <ligandPart>
        <name>Fe</name>
        <dbReference type="ChEBI" id="CHEBI:18248"/>
    </ligandPart>
</feature>
<feature type="compositionally biased region" description="Polar residues" evidence="9">
    <location>
        <begin position="1"/>
        <end position="26"/>
    </location>
</feature>
<keyword evidence="7" id="KW-0503">Monooxygenase</keyword>
<dbReference type="GO" id="GO:0016705">
    <property type="term" value="F:oxidoreductase activity, acting on paired donors, with incorporation or reduction of molecular oxygen"/>
    <property type="evidence" value="ECO:0007669"/>
    <property type="project" value="InterPro"/>
</dbReference>
<keyword evidence="4 8" id="KW-0479">Metal-binding</keyword>
<dbReference type="PRINTS" id="PR00385">
    <property type="entry name" value="P450"/>
</dbReference>
<dbReference type="Gene3D" id="1.10.630.10">
    <property type="entry name" value="Cytochrome P450"/>
    <property type="match status" value="1"/>
</dbReference>
<gene>
    <name evidence="11" type="primary">LOC114245356</name>
</gene>
<accession>A0A6J2JUL6</accession>
<evidence type="ECO:0000256" key="2">
    <source>
        <dbReference type="ARBA" id="ARBA00010617"/>
    </source>
</evidence>
<dbReference type="Proteomes" id="UP000504629">
    <property type="component" value="Unplaced"/>
</dbReference>
<evidence type="ECO:0000256" key="4">
    <source>
        <dbReference type="ARBA" id="ARBA00022723"/>
    </source>
</evidence>
<evidence type="ECO:0000256" key="6">
    <source>
        <dbReference type="ARBA" id="ARBA00023004"/>
    </source>
</evidence>
<dbReference type="CDD" id="cd11054">
    <property type="entry name" value="CYP24A1-like"/>
    <property type="match status" value="1"/>
</dbReference>
<evidence type="ECO:0000256" key="3">
    <source>
        <dbReference type="ARBA" id="ARBA00022617"/>
    </source>
</evidence>
<dbReference type="PRINTS" id="PR00463">
    <property type="entry name" value="EP450I"/>
</dbReference>
<reference evidence="11" key="1">
    <citation type="submission" date="2025-08" db="UniProtKB">
        <authorList>
            <consortium name="RefSeq"/>
        </authorList>
    </citation>
    <scope>IDENTIFICATION</scope>
    <source>
        <tissue evidence="11">Silk gland</tissue>
    </source>
</reference>
<evidence type="ECO:0000256" key="1">
    <source>
        <dbReference type="ARBA" id="ARBA00001971"/>
    </source>
</evidence>
<dbReference type="InterPro" id="IPR002401">
    <property type="entry name" value="Cyt_P450_E_grp-I"/>
</dbReference>
<evidence type="ECO:0000256" key="8">
    <source>
        <dbReference type="PIRSR" id="PIRSR602401-1"/>
    </source>
</evidence>
<dbReference type="GeneID" id="114245356"/>
<dbReference type="InterPro" id="IPR036396">
    <property type="entry name" value="Cyt_P450_sf"/>
</dbReference>
<evidence type="ECO:0000256" key="5">
    <source>
        <dbReference type="ARBA" id="ARBA00023002"/>
    </source>
</evidence>
<dbReference type="AlphaFoldDB" id="A0A6J2JUL6"/>
<dbReference type="OrthoDB" id="3945418at2759"/>
<dbReference type="Pfam" id="PF00067">
    <property type="entry name" value="p450"/>
    <property type="match status" value="1"/>
</dbReference>
<dbReference type="PANTHER" id="PTHR24279:SF120">
    <property type="entry name" value="CYTOCHROME P450"/>
    <property type="match status" value="1"/>
</dbReference>
<dbReference type="InterPro" id="IPR050479">
    <property type="entry name" value="CYP11_CYP27_families"/>
</dbReference>
<protein>
    <submittedName>
        <fullName evidence="11">Cytochrome P450 315a1, mitochondrial</fullName>
    </submittedName>
</protein>
<dbReference type="InterPro" id="IPR001128">
    <property type="entry name" value="Cyt_P450"/>
</dbReference>